<proteinExistence type="predicted"/>
<organism evidence="1">
    <name type="scientific">marine metagenome</name>
    <dbReference type="NCBI Taxonomy" id="408172"/>
    <lineage>
        <taxon>unclassified sequences</taxon>
        <taxon>metagenomes</taxon>
        <taxon>ecological metagenomes</taxon>
    </lineage>
</organism>
<accession>A0A383EDC0</accession>
<protein>
    <submittedName>
        <fullName evidence="1">Uncharacterized protein</fullName>
    </submittedName>
</protein>
<evidence type="ECO:0000313" key="1">
    <source>
        <dbReference type="EMBL" id="SVE54837.1"/>
    </source>
</evidence>
<gene>
    <name evidence="1" type="ORF">METZ01_LOCUS507691</name>
</gene>
<dbReference type="AlphaFoldDB" id="A0A383EDC0"/>
<feature type="non-terminal residue" evidence="1">
    <location>
        <position position="29"/>
    </location>
</feature>
<sequence length="29" mass="3204">MALLPLLLALISAVLHVAWNIFARSQRDA</sequence>
<name>A0A383EDC0_9ZZZZ</name>
<dbReference type="EMBL" id="UINC01224984">
    <property type="protein sequence ID" value="SVE54837.1"/>
    <property type="molecule type" value="Genomic_DNA"/>
</dbReference>
<reference evidence="1" key="1">
    <citation type="submission" date="2018-05" db="EMBL/GenBank/DDBJ databases">
        <authorList>
            <person name="Lanie J.A."/>
            <person name="Ng W.-L."/>
            <person name="Kazmierczak K.M."/>
            <person name="Andrzejewski T.M."/>
            <person name="Davidsen T.M."/>
            <person name="Wayne K.J."/>
            <person name="Tettelin H."/>
            <person name="Glass J.I."/>
            <person name="Rusch D."/>
            <person name="Podicherti R."/>
            <person name="Tsui H.-C.T."/>
            <person name="Winkler M.E."/>
        </authorList>
    </citation>
    <scope>NUCLEOTIDE SEQUENCE</scope>
</reference>